<dbReference type="EnsemblMetazoa" id="AATE019749-RA">
    <property type="protein sequence ID" value="AATE019749-PA.1"/>
    <property type="gene ID" value="AATE019749"/>
</dbReference>
<dbReference type="AlphaFoldDB" id="A0A182JKG2"/>
<protein>
    <submittedName>
        <fullName evidence="1">Uncharacterized protein</fullName>
    </submittedName>
</protein>
<evidence type="ECO:0000313" key="1">
    <source>
        <dbReference type="EnsemblMetazoa" id="AATE019749-PA.1"/>
    </source>
</evidence>
<reference evidence="1" key="1">
    <citation type="submission" date="2022-08" db="UniProtKB">
        <authorList>
            <consortium name="EnsemblMetazoa"/>
        </authorList>
    </citation>
    <scope>IDENTIFICATION</scope>
    <source>
        <strain evidence="1">EBRO</strain>
    </source>
</reference>
<name>A0A182JKG2_ANOAO</name>
<sequence>MHNHLGDSIVDYLTTGNEIDLAKGVRRDIGVKMMHDLLHLLFAGKHARQKLDRNNSSVDKMPSQRLDPATHAIQFEQFRPPVEVTEQTLEHHLEHDIVAFEEDFSILDEVKRNDTLHQPTQLVRLTANAECI</sequence>
<accession>A0A182JKG2</accession>
<organism evidence="1">
    <name type="scientific">Anopheles atroparvus</name>
    <name type="common">European mosquito</name>
    <dbReference type="NCBI Taxonomy" id="41427"/>
    <lineage>
        <taxon>Eukaryota</taxon>
        <taxon>Metazoa</taxon>
        <taxon>Ecdysozoa</taxon>
        <taxon>Arthropoda</taxon>
        <taxon>Hexapoda</taxon>
        <taxon>Insecta</taxon>
        <taxon>Pterygota</taxon>
        <taxon>Neoptera</taxon>
        <taxon>Endopterygota</taxon>
        <taxon>Diptera</taxon>
        <taxon>Nematocera</taxon>
        <taxon>Culicoidea</taxon>
        <taxon>Culicidae</taxon>
        <taxon>Anophelinae</taxon>
        <taxon>Anopheles</taxon>
    </lineage>
</organism>
<proteinExistence type="predicted"/>
<dbReference type="VEuPathDB" id="VectorBase:AATE019749"/>